<keyword evidence="2" id="KW-1185">Reference proteome</keyword>
<organism evidence="1 2">
    <name type="scientific">Micromonospora qiuiae</name>
    <dbReference type="NCBI Taxonomy" id="502268"/>
    <lineage>
        <taxon>Bacteria</taxon>
        <taxon>Bacillati</taxon>
        <taxon>Actinomycetota</taxon>
        <taxon>Actinomycetes</taxon>
        <taxon>Micromonosporales</taxon>
        <taxon>Micromonosporaceae</taxon>
        <taxon>Micromonospora</taxon>
    </lineage>
</organism>
<evidence type="ECO:0000313" key="2">
    <source>
        <dbReference type="Proteomes" id="UP000653076"/>
    </source>
</evidence>
<reference evidence="1 2" key="1">
    <citation type="submission" date="2021-01" db="EMBL/GenBank/DDBJ databases">
        <title>Whole genome shotgun sequence of Verrucosispora qiuiae NBRC 106684.</title>
        <authorList>
            <person name="Komaki H."/>
            <person name="Tamura T."/>
        </authorList>
    </citation>
    <scope>NUCLEOTIDE SEQUENCE [LARGE SCALE GENOMIC DNA]</scope>
    <source>
        <strain evidence="1 2">NBRC 106684</strain>
    </source>
</reference>
<dbReference type="EMBL" id="BOPC01000015">
    <property type="protein sequence ID" value="GIJ26097.1"/>
    <property type="molecule type" value="Genomic_DNA"/>
</dbReference>
<evidence type="ECO:0000313" key="1">
    <source>
        <dbReference type="EMBL" id="GIJ26097.1"/>
    </source>
</evidence>
<comment type="caution">
    <text evidence="1">The sequence shown here is derived from an EMBL/GenBank/DDBJ whole genome shotgun (WGS) entry which is preliminary data.</text>
</comment>
<gene>
    <name evidence="1" type="ORF">Vqi01_12590</name>
</gene>
<protein>
    <submittedName>
        <fullName evidence="1">Uncharacterized protein</fullName>
    </submittedName>
</protein>
<proteinExistence type="predicted"/>
<sequence length="82" mass="8972">MHGRNLTVVEGGFRGNKTKKFIPRRAGDTKPVYTRLGFDGHMHQVSEADVETQQALLAFDVDHISLPSAGAGFHIECAAEVH</sequence>
<name>A0ABQ4J7G2_9ACTN</name>
<dbReference type="Proteomes" id="UP000653076">
    <property type="component" value="Unassembled WGS sequence"/>
</dbReference>
<accession>A0ABQ4J7G2</accession>